<keyword evidence="1" id="KW-0378">Hydrolase</keyword>
<evidence type="ECO:0000313" key="2">
    <source>
        <dbReference type="Proteomes" id="UP000198287"/>
    </source>
</evidence>
<reference evidence="1 2" key="1">
    <citation type="submission" date="2015-12" db="EMBL/GenBank/DDBJ databases">
        <title>The genome of Folsomia candida.</title>
        <authorList>
            <person name="Faddeeva A."/>
            <person name="Derks M.F."/>
            <person name="Anvar Y."/>
            <person name="Smit S."/>
            <person name="Van Straalen N."/>
            <person name="Roelofs D."/>
        </authorList>
    </citation>
    <scope>NUCLEOTIDE SEQUENCE [LARGE SCALE GENOMIC DNA]</scope>
    <source>
        <strain evidence="1 2">VU population</strain>
        <tissue evidence="1">Whole body</tissue>
    </source>
</reference>
<accession>A0A226E8E6</accession>
<evidence type="ECO:0000313" key="1">
    <source>
        <dbReference type="EMBL" id="OXA53374.1"/>
    </source>
</evidence>
<comment type="caution">
    <text evidence="1">The sequence shown here is derived from an EMBL/GenBank/DDBJ whole genome shotgun (WGS) entry which is preliminary data.</text>
</comment>
<dbReference type="Gene3D" id="1.10.4080.10">
    <property type="entry name" value="ADP-ribosylation/Crystallin J1"/>
    <property type="match status" value="1"/>
</dbReference>
<dbReference type="InterPro" id="IPR036705">
    <property type="entry name" value="Ribosyl_crysJ1_sf"/>
</dbReference>
<name>A0A226E8E6_FOLCA</name>
<organism evidence="1 2">
    <name type="scientific">Folsomia candida</name>
    <name type="common">Springtail</name>
    <dbReference type="NCBI Taxonomy" id="158441"/>
    <lineage>
        <taxon>Eukaryota</taxon>
        <taxon>Metazoa</taxon>
        <taxon>Ecdysozoa</taxon>
        <taxon>Arthropoda</taxon>
        <taxon>Hexapoda</taxon>
        <taxon>Collembola</taxon>
        <taxon>Entomobryomorpha</taxon>
        <taxon>Isotomoidea</taxon>
        <taxon>Isotomidae</taxon>
        <taxon>Proisotominae</taxon>
        <taxon>Folsomia</taxon>
    </lineage>
</organism>
<dbReference type="SUPFAM" id="SSF101478">
    <property type="entry name" value="ADP-ribosylglycohydrolase"/>
    <property type="match status" value="1"/>
</dbReference>
<dbReference type="Pfam" id="PF03747">
    <property type="entry name" value="ADP_ribosyl_GH"/>
    <property type="match status" value="1"/>
</dbReference>
<dbReference type="GO" id="GO:0016787">
    <property type="term" value="F:hydrolase activity"/>
    <property type="evidence" value="ECO:0007669"/>
    <property type="project" value="UniProtKB-KW"/>
</dbReference>
<dbReference type="OrthoDB" id="10026658at2759"/>
<dbReference type="InterPro" id="IPR005502">
    <property type="entry name" value="Ribosyl_crysJ1"/>
</dbReference>
<proteinExistence type="predicted"/>
<dbReference type="Proteomes" id="UP000198287">
    <property type="component" value="Unassembled WGS sequence"/>
</dbReference>
<keyword evidence="2" id="KW-1185">Reference proteome</keyword>
<gene>
    <name evidence="1" type="ORF">Fcan01_11799</name>
</gene>
<dbReference type="EMBL" id="LNIX01000005">
    <property type="protein sequence ID" value="OXA53374.1"/>
    <property type="molecule type" value="Genomic_DNA"/>
</dbReference>
<dbReference type="AlphaFoldDB" id="A0A226E8E6"/>
<protein>
    <submittedName>
        <fullName evidence="1">ADP-ribosyl-[dinitrogen reductase] glycohydrolase</fullName>
    </submittedName>
</protein>
<sequence>MQTDDTAVDGKRDRCAGVLVGLAAGDRNGGPVRLAIRLLESLLEKKGFDKSDVVEKYLSYFRGPPHDSEKAFDTGHTFFSVFKLISEGRTSEEASTTVQGKYGSIGVGAAHRNAVISMASVIDDKQLDSAVLSETYITHANQISYEVSLFVTWLCRQLITGTGWEDSIKIAMNGLHQCEVTDAIISAATCMKSRLSKDGYAPAVLQAALHFLHQSNSFDDALNASIAFAGCGNFCPVLVGTIGGARYGARVILGEKSSLLLHCTGGLLTRIISGATNMGDTWK</sequence>